<accession>A0A6A4NCE7</accession>
<dbReference type="Proteomes" id="UP000447434">
    <property type="component" value="Chromosome 20"/>
</dbReference>
<comment type="caution">
    <text evidence="1">The sequence shown here is derived from an EMBL/GenBank/DDBJ whole genome shotgun (WGS) entry which is preliminary data.</text>
</comment>
<protein>
    <submittedName>
        <fullName evidence="1">Uncharacterized protein</fullName>
    </submittedName>
</protein>
<gene>
    <name evidence="1" type="ORF">Lalb_Chr20g0117711</name>
</gene>
<name>A0A6A4NCE7_LUPAL</name>
<reference evidence="2" key="1">
    <citation type="journal article" date="2020" name="Nat. Commun.">
        <title>Genome sequence of the cluster root forming white lupin.</title>
        <authorList>
            <person name="Hufnagel B."/>
            <person name="Marques A."/>
            <person name="Soriano A."/>
            <person name="Marques L."/>
            <person name="Divol F."/>
            <person name="Doumas P."/>
            <person name="Sallet E."/>
            <person name="Mancinotti D."/>
            <person name="Carrere S."/>
            <person name="Marande W."/>
            <person name="Arribat S."/>
            <person name="Keller J."/>
            <person name="Huneau C."/>
            <person name="Blein T."/>
            <person name="Aime D."/>
            <person name="Laguerre M."/>
            <person name="Taylor J."/>
            <person name="Schubert V."/>
            <person name="Nelson M."/>
            <person name="Geu-Flores F."/>
            <person name="Crespi M."/>
            <person name="Gallardo-Guerrero K."/>
            <person name="Delaux P.-M."/>
            <person name="Salse J."/>
            <person name="Berges H."/>
            <person name="Guyot R."/>
            <person name="Gouzy J."/>
            <person name="Peret B."/>
        </authorList>
    </citation>
    <scope>NUCLEOTIDE SEQUENCE [LARGE SCALE GENOMIC DNA]</scope>
    <source>
        <strain evidence="2">cv. Amiga</strain>
    </source>
</reference>
<evidence type="ECO:0000313" key="2">
    <source>
        <dbReference type="Proteomes" id="UP000447434"/>
    </source>
</evidence>
<dbReference type="AlphaFoldDB" id="A0A6A4NCE7"/>
<dbReference type="EMBL" id="WOCE01000020">
    <property type="protein sequence ID" value="KAE9591366.1"/>
    <property type="molecule type" value="Genomic_DNA"/>
</dbReference>
<proteinExistence type="predicted"/>
<keyword evidence="2" id="KW-1185">Reference proteome</keyword>
<organism evidence="1 2">
    <name type="scientific">Lupinus albus</name>
    <name type="common">White lupine</name>
    <name type="synonym">Lupinus termis</name>
    <dbReference type="NCBI Taxonomy" id="3870"/>
    <lineage>
        <taxon>Eukaryota</taxon>
        <taxon>Viridiplantae</taxon>
        <taxon>Streptophyta</taxon>
        <taxon>Embryophyta</taxon>
        <taxon>Tracheophyta</taxon>
        <taxon>Spermatophyta</taxon>
        <taxon>Magnoliopsida</taxon>
        <taxon>eudicotyledons</taxon>
        <taxon>Gunneridae</taxon>
        <taxon>Pentapetalae</taxon>
        <taxon>rosids</taxon>
        <taxon>fabids</taxon>
        <taxon>Fabales</taxon>
        <taxon>Fabaceae</taxon>
        <taxon>Papilionoideae</taxon>
        <taxon>50 kb inversion clade</taxon>
        <taxon>genistoids sensu lato</taxon>
        <taxon>core genistoids</taxon>
        <taxon>Genisteae</taxon>
        <taxon>Lupinus</taxon>
    </lineage>
</organism>
<evidence type="ECO:0000313" key="1">
    <source>
        <dbReference type="EMBL" id="KAE9591366.1"/>
    </source>
</evidence>
<sequence length="50" mass="5886">MPYETINGNCLFVNLKDHSVCDTHSWDVEHFSKILTRHYSCLNDMICRPT</sequence>